<evidence type="ECO:0000256" key="1">
    <source>
        <dbReference type="SAM" id="SignalP"/>
    </source>
</evidence>
<accession>A0AAD5JBI3</accession>
<reference evidence="2" key="2">
    <citation type="submission" date="2023-02" db="EMBL/GenBank/DDBJ databases">
        <authorList>
            <person name="Swenson N.G."/>
            <person name="Wegrzyn J.L."/>
            <person name="Mcevoy S.L."/>
        </authorList>
    </citation>
    <scope>NUCLEOTIDE SEQUENCE</scope>
    <source>
        <strain evidence="2">91603</strain>
        <tissue evidence="2">Leaf</tissue>
    </source>
</reference>
<dbReference type="InterPro" id="IPR029052">
    <property type="entry name" value="Metallo-depent_PP-like"/>
</dbReference>
<dbReference type="PANTHER" id="PTHR32254:SF5">
    <property type="entry name" value="CALCINEURIN-LIKE METALLO-PHOSPHOESTERASE SUPERFAMILY PROTEIN"/>
    <property type="match status" value="1"/>
</dbReference>
<dbReference type="PANTHER" id="PTHR32254">
    <property type="entry name" value="EXPRESSED PROTEIN"/>
    <property type="match status" value="1"/>
</dbReference>
<organism evidence="2 3">
    <name type="scientific">Acer negundo</name>
    <name type="common">Box elder</name>
    <dbReference type="NCBI Taxonomy" id="4023"/>
    <lineage>
        <taxon>Eukaryota</taxon>
        <taxon>Viridiplantae</taxon>
        <taxon>Streptophyta</taxon>
        <taxon>Embryophyta</taxon>
        <taxon>Tracheophyta</taxon>
        <taxon>Spermatophyta</taxon>
        <taxon>Magnoliopsida</taxon>
        <taxon>eudicotyledons</taxon>
        <taxon>Gunneridae</taxon>
        <taxon>Pentapetalae</taxon>
        <taxon>rosids</taxon>
        <taxon>malvids</taxon>
        <taxon>Sapindales</taxon>
        <taxon>Sapindaceae</taxon>
        <taxon>Hippocastanoideae</taxon>
        <taxon>Acereae</taxon>
        <taxon>Acer</taxon>
    </lineage>
</organism>
<proteinExistence type="predicted"/>
<protein>
    <submittedName>
        <fullName evidence="2">Uncharacterized protein</fullName>
    </submittedName>
</protein>
<dbReference type="Gene3D" id="3.60.21.10">
    <property type="match status" value="1"/>
</dbReference>
<dbReference type="SUPFAM" id="SSF56300">
    <property type="entry name" value="Metallo-dependent phosphatases"/>
    <property type="match status" value="1"/>
</dbReference>
<dbReference type="Proteomes" id="UP001064489">
    <property type="component" value="Chromosome 6"/>
</dbReference>
<keyword evidence="1" id="KW-0732">Signal</keyword>
<comment type="caution">
    <text evidence="2">The sequence shown here is derived from an EMBL/GenBank/DDBJ whole genome shotgun (WGS) entry which is preliminary data.</text>
</comment>
<feature type="signal peptide" evidence="1">
    <location>
        <begin position="1"/>
        <end position="20"/>
    </location>
</feature>
<dbReference type="EMBL" id="JAJSOW010000004">
    <property type="protein sequence ID" value="KAI9192341.1"/>
    <property type="molecule type" value="Genomic_DNA"/>
</dbReference>
<feature type="chain" id="PRO_5042255522" evidence="1">
    <location>
        <begin position="21"/>
        <end position="311"/>
    </location>
</feature>
<name>A0AAD5JBI3_ACENE</name>
<evidence type="ECO:0000313" key="3">
    <source>
        <dbReference type="Proteomes" id="UP001064489"/>
    </source>
</evidence>
<gene>
    <name evidence="2" type="ORF">LWI28_021423</name>
</gene>
<evidence type="ECO:0000313" key="2">
    <source>
        <dbReference type="EMBL" id="KAI9192341.1"/>
    </source>
</evidence>
<sequence length="311" mass="35338">MEREPTWVCTLVTQLCLCFALYGALNLGQPQKSINQESDDFYFISVGGGFRPFKQQTHLLKLMERVAKSYQARFVVNTSELGENDPLKQNATMIFRSLKVPWYTTRASKGQEFGRFQEKIKLPHGETLDIIGLDTGSLQETMLAGLSSGTANNQINWLTGTLERTNSNWCIVVGFHPLVVCEENKEQMKAKRIYNSLHLIFMKFGVNLYLSKQGCTGYSHQDSVTYIENPDLIKFANGRETVDDGFLLHRVSSLEIATYFVTLYGEVVHRTVIRQRDSGGSSKAGDELSWDNPNKNFIKLAWNIYYNTQSL</sequence>
<reference evidence="2" key="1">
    <citation type="journal article" date="2022" name="Plant J.">
        <title>Strategies of tolerance reflected in two North American maple genomes.</title>
        <authorList>
            <person name="McEvoy S.L."/>
            <person name="Sezen U.U."/>
            <person name="Trouern-Trend A."/>
            <person name="McMahon S.M."/>
            <person name="Schaberg P.G."/>
            <person name="Yang J."/>
            <person name="Wegrzyn J.L."/>
            <person name="Swenson N.G."/>
        </authorList>
    </citation>
    <scope>NUCLEOTIDE SEQUENCE</scope>
    <source>
        <strain evidence="2">91603</strain>
    </source>
</reference>
<dbReference type="AlphaFoldDB" id="A0AAD5JBI3"/>
<keyword evidence="3" id="KW-1185">Reference proteome</keyword>